<feature type="transmembrane region" description="Helical" evidence="1">
    <location>
        <begin position="35"/>
        <end position="53"/>
    </location>
</feature>
<feature type="transmembrane region" description="Helical" evidence="1">
    <location>
        <begin position="228"/>
        <end position="255"/>
    </location>
</feature>
<feature type="transmembrane region" description="Helical" evidence="1">
    <location>
        <begin position="261"/>
        <end position="280"/>
    </location>
</feature>
<feature type="transmembrane region" description="Helical" evidence="1">
    <location>
        <begin position="178"/>
        <end position="196"/>
    </location>
</feature>
<keyword evidence="1" id="KW-1133">Transmembrane helix</keyword>
<proteinExistence type="predicted"/>
<evidence type="ECO:0000313" key="3">
    <source>
        <dbReference type="Proteomes" id="UP000196531"/>
    </source>
</evidence>
<gene>
    <name evidence="2" type="ORF">A9Q84_05445</name>
</gene>
<dbReference type="Proteomes" id="UP000196531">
    <property type="component" value="Unassembled WGS sequence"/>
</dbReference>
<feature type="transmembrane region" description="Helical" evidence="1">
    <location>
        <begin position="202"/>
        <end position="221"/>
    </location>
</feature>
<evidence type="ECO:0000256" key="1">
    <source>
        <dbReference type="SAM" id="Phobius"/>
    </source>
</evidence>
<evidence type="ECO:0000313" key="2">
    <source>
        <dbReference type="EMBL" id="OUR98858.1"/>
    </source>
</evidence>
<organism evidence="2 3">
    <name type="scientific">Halobacteriovorax marinus</name>
    <dbReference type="NCBI Taxonomy" id="97084"/>
    <lineage>
        <taxon>Bacteria</taxon>
        <taxon>Pseudomonadati</taxon>
        <taxon>Bdellovibrionota</taxon>
        <taxon>Bacteriovoracia</taxon>
        <taxon>Bacteriovoracales</taxon>
        <taxon>Halobacteriovoraceae</taxon>
        <taxon>Halobacteriovorax</taxon>
    </lineage>
</organism>
<sequence>MKILSIISILLYVTPLLIGGESWCPKFFNSLRNPSFVILGLWLLACFKDNIRLQIKDLLFSTEDLLSEKKCRGIVIVISSFFTLFYLKIVYFNFITFNVSGGDFSAYANLIPNTMLGNFMYAEGADANHFGVHFSPIIYALWPFFEIFYTPLLPLFAHALLITSTVIPLYLIMKKKMVAPLQIVAIVFCFFNYTYLAQVLKFNFHIEVFFIPLFMWMFYFFETKKRVLFFVSVILLNLIKEDAALYIVSTCLGLFVLDKKFWKTLAFSSISTVVYFFINLKIIMPYFQKGVATKLLGNKYGQTLNEIVPNMLKSFHLVVLDYFKSGWLKTLLVFLFSPLSSLFFIVATFAFAIVHSSSGNEQMEKLSIYYSAPLISHVFFTLVLILKKNVSFSPKIKVSFFVLCFLMVNFVGGSYLKIPKYQGQDVGFSEVLKLVDFSRGDVCVQNSIFPQMGFSLNLKLASEGCLERENAFLVFNSRLNPYPFSKFEVVNFVKRYGKLSRFEVREFDTFSVIFLRD</sequence>
<dbReference type="AlphaFoldDB" id="A0A1Y5FBI1"/>
<dbReference type="EMBL" id="MAAO01000004">
    <property type="protein sequence ID" value="OUR98858.1"/>
    <property type="molecule type" value="Genomic_DNA"/>
</dbReference>
<feature type="transmembrane region" description="Helical" evidence="1">
    <location>
        <begin position="74"/>
        <end position="95"/>
    </location>
</feature>
<name>A0A1Y5FBI1_9BACT</name>
<feature type="transmembrane region" description="Helical" evidence="1">
    <location>
        <begin position="331"/>
        <end position="354"/>
    </location>
</feature>
<accession>A0A1Y5FBI1</accession>
<keyword evidence="1" id="KW-0812">Transmembrane</keyword>
<keyword evidence="1" id="KW-0472">Membrane</keyword>
<feature type="transmembrane region" description="Helical" evidence="1">
    <location>
        <begin position="152"/>
        <end position="171"/>
    </location>
</feature>
<comment type="caution">
    <text evidence="2">The sequence shown here is derived from an EMBL/GenBank/DDBJ whole genome shotgun (WGS) entry which is preliminary data.</text>
</comment>
<dbReference type="InterPro" id="IPR018650">
    <property type="entry name" value="STSV1_Orf64"/>
</dbReference>
<evidence type="ECO:0008006" key="4">
    <source>
        <dbReference type="Google" id="ProtNLM"/>
    </source>
</evidence>
<feature type="transmembrane region" description="Helical" evidence="1">
    <location>
        <begin position="398"/>
        <end position="416"/>
    </location>
</feature>
<dbReference type="Pfam" id="PF09852">
    <property type="entry name" value="DUF2079"/>
    <property type="match status" value="1"/>
</dbReference>
<feature type="transmembrane region" description="Helical" evidence="1">
    <location>
        <begin position="366"/>
        <end position="386"/>
    </location>
</feature>
<protein>
    <recommendedName>
        <fullName evidence="4">DUF2079 domain-containing protein</fullName>
    </recommendedName>
</protein>
<reference evidence="3" key="1">
    <citation type="journal article" date="2017" name="Proc. Natl. Acad. Sci. U.S.A.">
        <title>Simulation of Deepwater Horizon oil plume reveals substrate specialization within a complex community of hydrocarbon-degraders.</title>
        <authorList>
            <person name="Hu P."/>
            <person name="Dubinsky E.A."/>
            <person name="Probst A.J."/>
            <person name="Wang J."/>
            <person name="Sieber C.M.K."/>
            <person name="Tom L.M."/>
            <person name="Gardinali P."/>
            <person name="Banfield J.F."/>
            <person name="Atlas R.M."/>
            <person name="Andersen G.L."/>
        </authorList>
    </citation>
    <scope>NUCLEOTIDE SEQUENCE [LARGE SCALE GENOMIC DNA]</scope>
</reference>